<name>A0AAD7T3E2_9TELE</name>
<gene>
    <name evidence="2" type="ORF">AAFF_G00116520</name>
</gene>
<dbReference type="EMBL" id="JAINUG010000018">
    <property type="protein sequence ID" value="KAJ8412701.1"/>
    <property type="molecule type" value="Genomic_DNA"/>
</dbReference>
<sequence>MRLDISQIRPICLLNVEGKLFFSIVARRLSTCLERNKYVDTSVQKAGIPGFSGCLEHTSMIWHQIQAAKKDKRDLHIIFLDLANAFGSVPHELLWESFNFFHVPEPITTLVKTYFQDLQLCFTTANLTTT</sequence>
<proteinExistence type="predicted"/>
<comment type="caution">
    <text evidence="2">The sequence shown here is derived from an EMBL/GenBank/DDBJ whole genome shotgun (WGS) entry which is preliminary data.</text>
</comment>
<dbReference type="PANTHER" id="PTHR19446">
    <property type="entry name" value="REVERSE TRANSCRIPTASES"/>
    <property type="match status" value="1"/>
</dbReference>
<accession>A0AAD7T3E2</accession>
<keyword evidence="3" id="KW-1185">Reference proteome</keyword>
<dbReference type="Proteomes" id="UP001221898">
    <property type="component" value="Unassembled WGS sequence"/>
</dbReference>
<dbReference type="AlphaFoldDB" id="A0AAD7T3E2"/>
<dbReference type="Pfam" id="PF00078">
    <property type="entry name" value="RVT_1"/>
    <property type="match status" value="1"/>
</dbReference>
<evidence type="ECO:0000313" key="3">
    <source>
        <dbReference type="Proteomes" id="UP001221898"/>
    </source>
</evidence>
<evidence type="ECO:0000313" key="2">
    <source>
        <dbReference type="EMBL" id="KAJ8412701.1"/>
    </source>
</evidence>
<reference evidence="2" key="1">
    <citation type="journal article" date="2023" name="Science">
        <title>Genome structures resolve the early diversification of teleost fishes.</title>
        <authorList>
            <person name="Parey E."/>
            <person name="Louis A."/>
            <person name="Montfort J."/>
            <person name="Bouchez O."/>
            <person name="Roques C."/>
            <person name="Iampietro C."/>
            <person name="Lluch J."/>
            <person name="Castinel A."/>
            <person name="Donnadieu C."/>
            <person name="Desvignes T."/>
            <person name="Floi Bucao C."/>
            <person name="Jouanno E."/>
            <person name="Wen M."/>
            <person name="Mejri S."/>
            <person name="Dirks R."/>
            <person name="Jansen H."/>
            <person name="Henkel C."/>
            <person name="Chen W.J."/>
            <person name="Zahm M."/>
            <person name="Cabau C."/>
            <person name="Klopp C."/>
            <person name="Thompson A.W."/>
            <person name="Robinson-Rechavi M."/>
            <person name="Braasch I."/>
            <person name="Lecointre G."/>
            <person name="Bobe J."/>
            <person name="Postlethwait J.H."/>
            <person name="Berthelot C."/>
            <person name="Roest Crollius H."/>
            <person name="Guiguen Y."/>
        </authorList>
    </citation>
    <scope>NUCLEOTIDE SEQUENCE</scope>
    <source>
        <strain evidence="2">NC1722</strain>
    </source>
</reference>
<dbReference type="InterPro" id="IPR000477">
    <property type="entry name" value="RT_dom"/>
</dbReference>
<feature type="domain" description="Reverse transcriptase" evidence="1">
    <location>
        <begin position="6"/>
        <end position="115"/>
    </location>
</feature>
<organism evidence="2 3">
    <name type="scientific">Aldrovandia affinis</name>
    <dbReference type="NCBI Taxonomy" id="143900"/>
    <lineage>
        <taxon>Eukaryota</taxon>
        <taxon>Metazoa</taxon>
        <taxon>Chordata</taxon>
        <taxon>Craniata</taxon>
        <taxon>Vertebrata</taxon>
        <taxon>Euteleostomi</taxon>
        <taxon>Actinopterygii</taxon>
        <taxon>Neopterygii</taxon>
        <taxon>Teleostei</taxon>
        <taxon>Notacanthiformes</taxon>
        <taxon>Halosauridae</taxon>
        <taxon>Aldrovandia</taxon>
    </lineage>
</organism>
<protein>
    <recommendedName>
        <fullName evidence="1">Reverse transcriptase domain-containing protein</fullName>
    </recommendedName>
</protein>
<evidence type="ECO:0000259" key="1">
    <source>
        <dbReference type="Pfam" id="PF00078"/>
    </source>
</evidence>